<keyword evidence="2 5" id="KW-0812">Transmembrane</keyword>
<dbReference type="Proteomes" id="UP000201442">
    <property type="component" value="Segment"/>
</dbReference>
<protein>
    <submittedName>
        <fullName evidence="6">Putative holin</fullName>
    </submittedName>
</protein>
<dbReference type="KEGG" id="vg:19735900"/>
<feature type="transmembrane region" description="Helical" evidence="5">
    <location>
        <begin position="56"/>
        <end position="74"/>
    </location>
</feature>
<feature type="transmembrane region" description="Helical" evidence="5">
    <location>
        <begin position="80"/>
        <end position="102"/>
    </location>
</feature>
<accession>A0A059PAI7</accession>
<evidence type="ECO:0000256" key="1">
    <source>
        <dbReference type="ARBA" id="ARBA00004301"/>
    </source>
</evidence>
<dbReference type="EMBL" id="KC013026">
    <property type="protein sequence ID" value="AFY98396.1"/>
    <property type="molecule type" value="Genomic_DNA"/>
</dbReference>
<evidence type="ECO:0000256" key="3">
    <source>
        <dbReference type="ARBA" id="ARBA00022989"/>
    </source>
</evidence>
<feature type="transmembrane region" description="Helical" evidence="5">
    <location>
        <begin position="18"/>
        <end position="35"/>
    </location>
</feature>
<dbReference type="NCBIfam" id="TIGR01593">
    <property type="entry name" value="holin_tox_secr"/>
    <property type="match status" value="1"/>
</dbReference>
<evidence type="ECO:0000313" key="6">
    <source>
        <dbReference type="EMBL" id="AFY98396.1"/>
    </source>
</evidence>
<keyword evidence="4 5" id="KW-0472">Membrane</keyword>
<sequence length="123" mass="13995">MHQIPDIFNLSIAYNDPIVRAILLAVILDFITGISKAITEHRLNSTTSSKGLIKQFLYATIPACSMFIFDSFSAHEYWKMFVLICLMSVVLSIIENWVALGLPFPEQISKYIDSEKTKLNKDH</sequence>
<comment type="subcellular location">
    <subcellularLocation>
        <location evidence="1">Host membrane</location>
        <topology evidence="1">Multi-pass membrane protein</topology>
    </subcellularLocation>
</comment>
<evidence type="ECO:0000313" key="7">
    <source>
        <dbReference type="Proteomes" id="UP000201442"/>
    </source>
</evidence>
<keyword evidence="7" id="KW-1185">Reference proteome</keyword>
<evidence type="ECO:0000256" key="2">
    <source>
        <dbReference type="ARBA" id="ARBA00022692"/>
    </source>
</evidence>
<organism evidence="6 7">
    <name type="scientific">Leuconostoc phage LN25</name>
    <dbReference type="NCBI Taxonomy" id="1262518"/>
    <lineage>
        <taxon>Viruses</taxon>
        <taxon>Duplodnaviria</taxon>
        <taxon>Heunggongvirae</taxon>
        <taxon>Uroviricota</taxon>
        <taxon>Caudoviricetes</taxon>
        <taxon>Mccleskeyvirinae</taxon>
        <taxon>Unaquatrovirus</taxon>
        <taxon>Unaquatrovirus LN25</taxon>
    </lineage>
</organism>
<dbReference type="GeneID" id="19735900"/>
<keyword evidence="3 5" id="KW-1133">Transmembrane helix</keyword>
<proteinExistence type="predicted"/>
<dbReference type="OrthoDB" id="15501at10239"/>
<dbReference type="GO" id="GO:0033644">
    <property type="term" value="C:host cell membrane"/>
    <property type="evidence" value="ECO:0007669"/>
    <property type="project" value="UniProtKB-SubCell"/>
</dbReference>
<dbReference type="Pfam" id="PF05105">
    <property type="entry name" value="Phage_holin_4_1"/>
    <property type="match status" value="1"/>
</dbReference>
<dbReference type="InterPro" id="IPR006480">
    <property type="entry name" value="Phage_holin_4_1"/>
</dbReference>
<name>A0A059PAI7_9CAUD</name>
<evidence type="ECO:0000256" key="5">
    <source>
        <dbReference type="SAM" id="Phobius"/>
    </source>
</evidence>
<dbReference type="RefSeq" id="YP_009044787.1">
    <property type="nucleotide sequence ID" value="NC_024386.1"/>
</dbReference>
<gene>
    <name evidence="6" type="ORF">phiLN25_027</name>
</gene>
<reference evidence="6 7" key="1">
    <citation type="journal article" date="2014" name="Int. J. Food Microbiol.">
        <title>Sequence and comparative analysis of Leuconostoc dairy bacteriophages.</title>
        <authorList>
            <person name="Kot W."/>
            <person name="Hansen L.H."/>
            <person name="Neve H."/>
            <person name="Hammer K."/>
            <person name="Jacobsen S."/>
            <person name="Pedersen P.D."/>
            <person name="Sorensen S.J."/>
            <person name="Heller K.J."/>
            <person name="Vogensen F.K."/>
        </authorList>
    </citation>
    <scope>NUCLEOTIDE SEQUENCE [LARGE SCALE GENOMIC DNA]</scope>
</reference>
<evidence type="ECO:0000256" key="4">
    <source>
        <dbReference type="ARBA" id="ARBA00023136"/>
    </source>
</evidence>